<dbReference type="GeneID" id="123732821"/>
<name>A0ABM3EAI3_SALSA</name>
<protein>
    <recommendedName>
        <fullName evidence="1">Exocyst complex component Sec8</fullName>
    </recommendedName>
</protein>
<dbReference type="PANTHER" id="PTHR14146:SF0">
    <property type="entry name" value="EXOCYST COMPLEX COMPONENT 4"/>
    <property type="match status" value="1"/>
</dbReference>
<keyword evidence="2" id="KW-1185">Reference proteome</keyword>
<keyword evidence="1" id="KW-0653">Protein transport</keyword>
<evidence type="ECO:0000256" key="1">
    <source>
        <dbReference type="RuleBase" id="RU367079"/>
    </source>
</evidence>
<dbReference type="Proteomes" id="UP001652741">
    <property type="component" value="Unplaced"/>
</dbReference>
<keyword evidence="1" id="KW-0268">Exocytosis</keyword>
<dbReference type="InterPro" id="IPR039682">
    <property type="entry name" value="Sec8/EXOC4"/>
</dbReference>
<comment type="similarity">
    <text evidence="1">Belongs to the SEC8 family.</text>
</comment>
<accession>A0ABM3EAI3</accession>
<comment type="function">
    <text evidence="1">Component of the exocyst complex involved in the docking of exocytic vesicles with fusion sites on the plasma membrane.</text>
</comment>
<proteinExistence type="inferred from homology"/>
<gene>
    <name evidence="3" type="primary">LOC123732821</name>
</gene>
<evidence type="ECO:0000313" key="2">
    <source>
        <dbReference type="Proteomes" id="UP001652741"/>
    </source>
</evidence>
<sequence length="203" mass="22770">MISLCPVCPRGIVQCEEKLTISASWSKDEDISRLLQSLPNWANMAQPRQLRQKREDEEDFTRMAFAKESEVLTGNLGDKLIPQNEILRDVSDLKTLANLQESMEWLSSRLKGFFINLPHAASEYTRTHAEAGIHTHTPYGFHSCRAGGVCVGRGAGVRCVWTEGLLVQHLSYTANELTVYNTSRGSILLTCLTFCSNDCTYCH</sequence>
<keyword evidence="1" id="KW-0813">Transport</keyword>
<evidence type="ECO:0000313" key="3">
    <source>
        <dbReference type="RefSeq" id="XP_045568072.1"/>
    </source>
</evidence>
<dbReference type="PANTHER" id="PTHR14146">
    <property type="entry name" value="EXOCYST COMPLEX COMPONENT 4"/>
    <property type="match status" value="1"/>
</dbReference>
<organism evidence="2 3">
    <name type="scientific">Salmo salar</name>
    <name type="common">Atlantic salmon</name>
    <dbReference type="NCBI Taxonomy" id="8030"/>
    <lineage>
        <taxon>Eukaryota</taxon>
        <taxon>Metazoa</taxon>
        <taxon>Chordata</taxon>
        <taxon>Craniata</taxon>
        <taxon>Vertebrata</taxon>
        <taxon>Euteleostomi</taxon>
        <taxon>Actinopterygii</taxon>
        <taxon>Neopterygii</taxon>
        <taxon>Teleostei</taxon>
        <taxon>Protacanthopterygii</taxon>
        <taxon>Salmoniformes</taxon>
        <taxon>Salmonidae</taxon>
        <taxon>Salmoninae</taxon>
        <taxon>Salmo</taxon>
    </lineage>
</organism>
<dbReference type="RefSeq" id="XP_045568072.1">
    <property type="nucleotide sequence ID" value="XM_045712116.1"/>
</dbReference>
<reference evidence="3" key="1">
    <citation type="submission" date="2025-08" db="UniProtKB">
        <authorList>
            <consortium name="RefSeq"/>
        </authorList>
    </citation>
    <scope>IDENTIFICATION</scope>
</reference>